<organism evidence="2 3">
    <name type="scientific">Actinidia rufa</name>
    <dbReference type="NCBI Taxonomy" id="165716"/>
    <lineage>
        <taxon>Eukaryota</taxon>
        <taxon>Viridiplantae</taxon>
        <taxon>Streptophyta</taxon>
        <taxon>Embryophyta</taxon>
        <taxon>Tracheophyta</taxon>
        <taxon>Spermatophyta</taxon>
        <taxon>Magnoliopsida</taxon>
        <taxon>eudicotyledons</taxon>
        <taxon>Gunneridae</taxon>
        <taxon>Pentapetalae</taxon>
        <taxon>asterids</taxon>
        <taxon>Ericales</taxon>
        <taxon>Actinidiaceae</taxon>
        <taxon>Actinidia</taxon>
    </lineage>
</organism>
<dbReference type="PANTHER" id="PTHR34285:SF3">
    <property type="entry name" value="OS08G0510800 PROTEIN"/>
    <property type="match status" value="1"/>
</dbReference>
<gene>
    <name evidence="2" type="ORF">Acr_08g0005300</name>
</gene>
<evidence type="ECO:0000313" key="2">
    <source>
        <dbReference type="EMBL" id="GFY92134.1"/>
    </source>
</evidence>
<dbReference type="PANTHER" id="PTHR34285">
    <property type="entry name" value="OS08G0510800 PROTEIN"/>
    <property type="match status" value="1"/>
</dbReference>
<feature type="compositionally biased region" description="Basic and acidic residues" evidence="1">
    <location>
        <begin position="128"/>
        <end position="137"/>
    </location>
</feature>
<sequence length="280" mass="30859">MKASIKFREDQNPILRGKVPLNILGFRFQSGFEAGETKNLCLNLSTLFESGPSLKLSYRPNDSLKPFSFGVRTGIGRFGSPIGAPMTMSAEFNLLGNGSPSFCLHFRHRIGDFLIKRSDDSVIRFGREIPSKTRNEGGDSETEDISDNNEAARRRLSVSGEIVERVITGAEVCAMTAVPVRDRAVVKLRWNLRFQGDGVGDGAADISSYRKIPYLVLSKIGIEQVAANSKGQESKLSNEKADLAAESSALVRRELTFLRAESGSLRKDVEELRREIGTRS</sequence>
<dbReference type="AlphaFoldDB" id="A0A7J0F0B1"/>
<proteinExistence type="predicted"/>
<dbReference type="Proteomes" id="UP000585474">
    <property type="component" value="Unassembled WGS sequence"/>
</dbReference>
<feature type="compositionally biased region" description="Acidic residues" evidence="1">
    <location>
        <begin position="138"/>
        <end position="147"/>
    </location>
</feature>
<reference evidence="2 3" key="1">
    <citation type="submission" date="2019-07" db="EMBL/GenBank/DDBJ databases">
        <title>De Novo Assembly of kiwifruit Actinidia rufa.</title>
        <authorList>
            <person name="Sugita-Konishi S."/>
            <person name="Sato K."/>
            <person name="Mori E."/>
            <person name="Abe Y."/>
            <person name="Kisaki G."/>
            <person name="Hamano K."/>
            <person name="Suezawa K."/>
            <person name="Otani M."/>
            <person name="Fukuda T."/>
            <person name="Manabe T."/>
            <person name="Gomi K."/>
            <person name="Tabuchi M."/>
            <person name="Akimitsu K."/>
            <person name="Kataoka I."/>
        </authorList>
    </citation>
    <scope>NUCLEOTIDE SEQUENCE [LARGE SCALE GENOMIC DNA]</scope>
    <source>
        <strain evidence="3">cv. Fuchu</strain>
    </source>
</reference>
<dbReference type="EMBL" id="BJWL01000008">
    <property type="protein sequence ID" value="GFY92134.1"/>
    <property type="molecule type" value="Genomic_DNA"/>
</dbReference>
<evidence type="ECO:0000313" key="3">
    <source>
        <dbReference type="Proteomes" id="UP000585474"/>
    </source>
</evidence>
<dbReference type="OrthoDB" id="1926966at2759"/>
<protein>
    <submittedName>
        <fullName evidence="2">Uncharacterized protein</fullName>
    </submittedName>
</protein>
<name>A0A7J0F0B1_9ERIC</name>
<evidence type="ECO:0000256" key="1">
    <source>
        <dbReference type="SAM" id="MobiDB-lite"/>
    </source>
</evidence>
<accession>A0A7J0F0B1</accession>
<feature type="region of interest" description="Disordered" evidence="1">
    <location>
        <begin position="128"/>
        <end position="151"/>
    </location>
</feature>
<comment type="caution">
    <text evidence="2">The sequence shown here is derived from an EMBL/GenBank/DDBJ whole genome shotgun (WGS) entry which is preliminary data.</text>
</comment>
<keyword evidence="3" id="KW-1185">Reference proteome</keyword>